<sequence>MNSIKISTPDAQELGRRLKQLMELLKIKPYLKIDILQKTGWTESYLQIILEIALSAELIKENVREDTILYSLE</sequence>
<accession>A0A8J6XNW0</accession>
<reference evidence="1" key="1">
    <citation type="submission" date="2020-09" db="EMBL/GenBank/DDBJ databases">
        <title>Iningainema tapete sp. nov. (Scytonemataceae, Cyanobacteria) from greenhouses in central Florida (USA) produces two types of nodularin with biosynthetic potential for microcystin-LR and anabaenopeptins.</title>
        <authorList>
            <person name="Berthold D.E."/>
            <person name="Lefler F.W."/>
            <person name="Huang I.-S."/>
            <person name="Abdulla H."/>
            <person name="Zimba P.V."/>
            <person name="Laughinghouse H.D. IV."/>
        </authorList>
    </citation>
    <scope>NUCLEOTIDE SEQUENCE</scope>
    <source>
        <strain evidence="1">BLCCT55</strain>
    </source>
</reference>
<organism evidence="1 2">
    <name type="scientific">Iningainema tapete BLCC-T55</name>
    <dbReference type="NCBI Taxonomy" id="2748662"/>
    <lineage>
        <taxon>Bacteria</taxon>
        <taxon>Bacillati</taxon>
        <taxon>Cyanobacteriota</taxon>
        <taxon>Cyanophyceae</taxon>
        <taxon>Nostocales</taxon>
        <taxon>Scytonemataceae</taxon>
        <taxon>Iningainema tapete</taxon>
    </lineage>
</organism>
<keyword evidence="2" id="KW-1185">Reference proteome</keyword>
<protein>
    <submittedName>
        <fullName evidence="1">Uncharacterized protein</fullName>
    </submittedName>
</protein>
<proteinExistence type="predicted"/>
<dbReference type="AlphaFoldDB" id="A0A8J6XNW0"/>
<dbReference type="RefSeq" id="WP_190833767.1">
    <property type="nucleotide sequence ID" value="NZ_CAWPPI010000080.1"/>
</dbReference>
<comment type="caution">
    <text evidence="1">The sequence shown here is derived from an EMBL/GenBank/DDBJ whole genome shotgun (WGS) entry which is preliminary data.</text>
</comment>
<gene>
    <name evidence="1" type="ORF">ICL16_25920</name>
</gene>
<dbReference type="EMBL" id="JACXAE010000080">
    <property type="protein sequence ID" value="MBD2775405.1"/>
    <property type="molecule type" value="Genomic_DNA"/>
</dbReference>
<name>A0A8J6XNW0_9CYAN</name>
<evidence type="ECO:0000313" key="1">
    <source>
        <dbReference type="EMBL" id="MBD2775405.1"/>
    </source>
</evidence>
<evidence type="ECO:0000313" key="2">
    <source>
        <dbReference type="Proteomes" id="UP000629098"/>
    </source>
</evidence>
<dbReference type="Proteomes" id="UP000629098">
    <property type="component" value="Unassembled WGS sequence"/>
</dbReference>